<accession>A0A165ZC61</accession>
<evidence type="ECO:0000313" key="2">
    <source>
        <dbReference type="Proteomes" id="UP000076532"/>
    </source>
</evidence>
<proteinExistence type="predicted"/>
<organism evidence="1 2">
    <name type="scientific">Athelia psychrophila</name>
    <dbReference type="NCBI Taxonomy" id="1759441"/>
    <lineage>
        <taxon>Eukaryota</taxon>
        <taxon>Fungi</taxon>
        <taxon>Dikarya</taxon>
        <taxon>Basidiomycota</taxon>
        <taxon>Agaricomycotina</taxon>
        <taxon>Agaricomycetes</taxon>
        <taxon>Agaricomycetidae</taxon>
        <taxon>Atheliales</taxon>
        <taxon>Atheliaceae</taxon>
        <taxon>Athelia</taxon>
    </lineage>
</organism>
<dbReference type="OrthoDB" id="2571149at2759"/>
<keyword evidence="2" id="KW-1185">Reference proteome</keyword>
<dbReference type="AlphaFoldDB" id="A0A165ZC61"/>
<evidence type="ECO:0000313" key="1">
    <source>
        <dbReference type="EMBL" id="KZP10431.1"/>
    </source>
</evidence>
<name>A0A165ZC61_9AGAM</name>
<protein>
    <submittedName>
        <fullName evidence="1">Uncharacterized protein</fullName>
    </submittedName>
</protein>
<gene>
    <name evidence="1" type="ORF">FIBSPDRAFT_872631</name>
</gene>
<dbReference type="EMBL" id="KV417680">
    <property type="protein sequence ID" value="KZP10431.1"/>
    <property type="molecule type" value="Genomic_DNA"/>
</dbReference>
<reference evidence="1 2" key="1">
    <citation type="journal article" date="2016" name="Mol. Biol. Evol.">
        <title>Comparative Genomics of Early-Diverging Mushroom-Forming Fungi Provides Insights into the Origins of Lignocellulose Decay Capabilities.</title>
        <authorList>
            <person name="Nagy L.G."/>
            <person name="Riley R."/>
            <person name="Tritt A."/>
            <person name="Adam C."/>
            <person name="Daum C."/>
            <person name="Floudas D."/>
            <person name="Sun H."/>
            <person name="Yadav J.S."/>
            <person name="Pangilinan J."/>
            <person name="Larsson K.H."/>
            <person name="Matsuura K."/>
            <person name="Barry K."/>
            <person name="Labutti K."/>
            <person name="Kuo R."/>
            <person name="Ohm R.A."/>
            <person name="Bhattacharya S.S."/>
            <person name="Shirouzu T."/>
            <person name="Yoshinaga Y."/>
            <person name="Martin F.M."/>
            <person name="Grigoriev I.V."/>
            <person name="Hibbett D.S."/>
        </authorList>
    </citation>
    <scope>NUCLEOTIDE SEQUENCE [LARGE SCALE GENOMIC DNA]</scope>
    <source>
        <strain evidence="1 2">CBS 109695</strain>
    </source>
</reference>
<dbReference type="Proteomes" id="UP000076532">
    <property type="component" value="Unassembled WGS sequence"/>
</dbReference>
<sequence>MESVYAPLHNQWALLHSPYPPALLAQIKQARRECWANKTRKLERERRGEMVARRCDMLARMGEEE</sequence>